<dbReference type="InterPro" id="IPR029044">
    <property type="entry name" value="Nucleotide-diphossugar_trans"/>
</dbReference>
<evidence type="ECO:0008006" key="3">
    <source>
        <dbReference type="Google" id="ProtNLM"/>
    </source>
</evidence>
<keyword evidence="2" id="KW-1185">Reference proteome</keyword>
<dbReference type="SUPFAM" id="SSF53448">
    <property type="entry name" value="Nucleotide-diphospho-sugar transferases"/>
    <property type="match status" value="1"/>
</dbReference>
<name>A0A7Z7NCC8_9MYCO</name>
<dbReference type="AlphaFoldDB" id="A0A7Z7NCC8"/>
<dbReference type="Proteomes" id="UP000554965">
    <property type="component" value="Unassembled WGS sequence"/>
</dbReference>
<accession>A0A7Z7NCC8</accession>
<dbReference type="EMBL" id="OCTY01000002">
    <property type="protein sequence ID" value="SOJ56976.1"/>
    <property type="molecule type" value="Genomic_DNA"/>
</dbReference>
<proteinExistence type="predicted"/>
<organism evidence="1 2">
    <name type="scientific">Mycobacterium simulans</name>
    <dbReference type="NCBI Taxonomy" id="627089"/>
    <lineage>
        <taxon>Bacteria</taxon>
        <taxon>Bacillati</taxon>
        <taxon>Actinomycetota</taxon>
        <taxon>Actinomycetes</taxon>
        <taxon>Mycobacteriales</taxon>
        <taxon>Mycobacteriaceae</taxon>
        <taxon>Mycobacterium</taxon>
    </lineage>
</organism>
<protein>
    <recommendedName>
        <fullName evidence="3">Glycosyltransferase 2-like domain-containing protein</fullName>
    </recommendedName>
</protein>
<comment type="caution">
    <text evidence="1">The sequence shown here is derived from an EMBL/GenBank/DDBJ whole genome shotgun (WGS) entry which is preliminary data.</text>
</comment>
<dbReference type="Gene3D" id="3.90.550.10">
    <property type="entry name" value="Spore Coat Polysaccharide Biosynthesis Protein SpsA, Chain A"/>
    <property type="match status" value="1"/>
</dbReference>
<reference evidence="1 2" key="1">
    <citation type="submission" date="2017-10" db="EMBL/GenBank/DDBJ databases">
        <authorList>
            <consortium name="Urmite Genomes"/>
        </authorList>
    </citation>
    <scope>NUCLEOTIDE SEQUENCE [LARGE SCALE GENOMIC DNA]</scope>
    <source>
        <strain evidence="1 2">FB-527</strain>
    </source>
</reference>
<dbReference type="CDD" id="cd00761">
    <property type="entry name" value="Glyco_tranf_GTA_type"/>
    <property type="match status" value="1"/>
</dbReference>
<gene>
    <name evidence="1" type="ORF">MSIMFB_04454</name>
</gene>
<evidence type="ECO:0000313" key="2">
    <source>
        <dbReference type="Proteomes" id="UP000554965"/>
    </source>
</evidence>
<sequence>MQIFSVVTPVFDGGDTYLMETYESIACQRLPEGWAVQWLVQEDGKTGKPLDRLPNKPWVSKGVGRTGGAACARTLALYRAEGVLMRALDADDLFPDEYTLARDVEALAANPDLGWTVAPALDLYPEGRIVPGPCDPPPGRLPSGFLAEGLRAGGIVKTCGLAGSSDLRSGGLVSGRHRVGRDVGGPFEQFAFVEDRAGPDEGDEFGCVYLAPANLCGHPRNSQDLWIAVFQATSVPVCSSPSEGGCGGVISVGRSSSLPLWKTAPARTRATRCGALTARQRAWAASISL</sequence>
<evidence type="ECO:0000313" key="1">
    <source>
        <dbReference type="EMBL" id="SOJ56976.1"/>
    </source>
</evidence>